<evidence type="ECO:0000256" key="1">
    <source>
        <dbReference type="SAM" id="Phobius"/>
    </source>
</evidence>
<dbReference type="RefSeq" id="WP_013258167.1">
    <property type="nucleotide sequence ID" value="NC_014365.1"/>
</dbReference>
<organism evidence="2 3">
    <name type="scientific">Desulfarculus baarsii (strain ATCC 33931 / DSM 2075 / LMG 7858 / VKM B-1802 / 2st14)</name>
    <dbReference type="NCBI Taxonomy" id="644282"/>
    <lineage>
        <taxon>Bacteria</taxon>
        <taxon>Pseudomonadati</taxon>
        <taxon>Thermodesulfobacteriota</taxon>
        <taxon>Desulfarculia</taxon>
        <taxon>Desulfarculales</taxon>
        <taxon>Desulfarculaceae</taxon>
        <taxon>Desulfarculus</taxon>
    </lineage>
</organism>
<keyword evidence="1" id="KW-0812">Transmembrane</keyword>
<dbReference type="HOGENOM" id="CLU_1370248_0_0_7"/>
<reference evidence="2 3" key="1">
    <citation type="journal article" date="2010" name="Stand. Genomic Sci.">
        <title>Complete genome sequence of Desulfarculus baarsii type strain (2st14).</title>
        <authorList>
            <person name="Sun H."/>
            <person name="Spring S."/>
            <person name="Lapidus A."/>
            <person name="Davenport K."/>
            <person name="Del Rio T.G."/>
            <person name="Tice H."/>
            <person name="Nolan M."/>
            <person name="Copeland A."/>
            <person name="Cheng J.F."/>
            <person name="Lucas S."/>
            <person name="Tapia R."/>
            <person name="Goodwin L."/>
            <person name="Pitluck S."/>
            <person name="Ivanova N."/>
            <person name="Pagani I."/>
            <person name="Mavromatis K."/>
            <person name="Ovchinnikova G."/>
            <person name="Pati A."/>
            <person name="Chen A."/>
            <person name="Palaniappan K."/>
            <person name="Hauser L."/>
            <person name="Chang Y.J."/>
            <person name="Jeffries C.D."/>
            <person name="Detter J.C."/>
            <person name="Han C."/>
            <person name="Rohde M."/>
            <person name="Brambilla E."/>
            <person name="Goker M."/>
            <person name="Woyke T."/>
            <person name="Bristow J."/>
            <person name="Eisen J.A."/>
            <person name="Markowitz V."/>
            <person name="Hugenholtz P."/>
            <person name="Kyrpides N.C."/>
            <person name="Klenk H.P."/>
            <person name="Land M."/>
        </authorList>
    </citation>
    <scope>NUCLEOTIDE SEQUENCE [LARGE SCALE GENOMIC DNA]</scope>
    <source>
        <strain evidence="3">ATCC 33931 / DSM 2075 / LMG 7858 / VKM B-1802 / 2st14</strain>
    </source>
</reference>
<dbReference type="AlphaFoldDB" id="E1QGM1"/>
<protein>
    <submittedName>
        <fullName evidence="2">Uncharacterized protein</fullName>
    </submittedName>
</protein>
<dbReference type="STRING" id="644282.Deba_1346"/>
<gene>
    <name evidence="2" type="ordered locus">Deba_1346</name>
</gene>
<accession>E1QGM1</accession>
<evidence type="ECO:0000313" key="2">
    <source>
        <dbReference type="EMBL" id="ADK84714.1"/>
    </source>
</evidence>
<dbReference type="Proteomes" id="UP000009047">
    <property type="component" value="Chromosome"/>
</dbReference>
<name>E1QGM1_DESB2</name>
<dbReference type="EMBL" id="CP002085">
    <property type="protein sequence ID" value="ADK84714.1"/>
    <property type="molecule type" value="Genomic_DNA"/>
</dbReference>
<keyword evidence="3" id="KW-1185">Reference proteome</keyword>
<dbReference type="KEGG" id="dbr:Deba_1346"/>
<keyword evidence="1" id="KW-1133">Transmembrane helix</keyword>
<proteinExistence type="predicted"/>
<feature type="transmembrane region" description="Helical" evidence="1">
    <location>
        <begin position="31"/>
        <end position="53"/>
    </location>
</feature>
<sequence length="199" mass="21070">MTNAPNDAPAPSGRWRAAGALLASLHAKSPLVFWTAVLALVVGGHVLLVEPLLEQTAQWRQEALTLTQNAATLQALLERERAIKARREAETARLARQLQRPSEGQLPAVGQQMAAQIDDLARQAGLRQITVTLGDPRQESGLLKISARLAASGDMNSLATLLALAAQAQPPLLVESYAIGQGQGGALGLDLALCRPFLP</sequence>
<evidence type="ECO:0000313" key="3">
    <source>
        <dbReference type="Proteomes" id="UP000009047"/>
    </source>
</evidence>
<keyword evidence="1" id="KW-0472">Membrane</keyword>